<keyword evidence="3" id="KW-0808">Transferase</keyword>
<dbReference type="GO" id="GO:0030170">
    <property type="term" value="F:pyridoxal phosphate binding"/>
    <property type="evidence" value="ECO:0007669"/>
    <property type="project" value="InterPro"/>
</dbReference>
<dbReference type="SUPFAM" id="SSF53383">
    <property type="entry name" value="PLP-dependent transferases"/>
    <property type="match status" value="1"/>
</dbReference>
<evidence type="ECO:0000256" key="4">
    <source>
        <dbReference type="ARBA" id="ARBA00022898"/>
    </source>
</evidence>
<keyword evidence="4" id="KW-0663">Pyridoxal phosphate</keyword>
<dbReference type="InterPro" id="IPR015422">
    <property type="entry name" value="PyrdxlP-dep_Trfase_small"/>
</dbReference>
<gene>
    <name evidence="6" type="ORF">GALMADRAFT_844204</name>
</gene>
<dbReference type="Gene3D" id="3.40.640.10">
    <property type="entry name" value="Type I PLP-dependent aspartate aminotransferase-like (Major domain)"/>
    <property type="match status" value="1"/>
</dbReference>
<dbReference type="InterPro" id="IPR004839">
    <property type="entry name" value="Aminotransferase_I/II_large"/>
</dbReference>
<dbReference type="EMBL" id="KL142369">
    <property type="protein sequence ID" value="KDR82722.1"/>
    <property type="molecule type" value="Genomic_DNA"/>
</dbReference>
<comment type="similarity">
    <text evidence="2">Belongs to the class-II pyridoxal-phosphate-dependent aminotransferase family. BioF subfamily.</text>
</comment>
<evidence type="ECO:0000256" key="1">
    <source>
        <dbReference type="ARBA" id="ARBA00001933"/>
    </source>
</evidence>
<dbReference type="AlphaFoldDB" id="A0A067TK57"/>
<dbReference type="Proteomes" id="UP000027222">
    <property type="component" value="Unassembled WGS sequence"/>
</dbReference>
<evidence type="ECO:0000259" key="5">
    <source>
        <dbReference type="Pfam" id="PF00155"/>
    </source>
</evidence>
<evidence type="ECO:0000313" key="7">
    <source>
        <dbReference type="Proteomes" id="UP000027222"/>
    </source>
</evidence>
<accession>A0A067TK57</accession>
<comment type="cofactor">
    <cofactor evidence="1">
        <name>pyridoxal 5'-phosphate</name>
        <dbReference type="ChEBI" id="CHEBI:597326"/>
    </cofactor>
</comment>
<dbReference type="Pfam" id="PF00155">
    <property type="entry name" value="Aminotran_1_2"/>
    <property type="match status" value="1"/>
</dbReference>
<evidence type="ECO:0000256" key="2">
    <source>
        <dbReference type="ARBA" id="ARBA00010008"/>
    </source>
</evidence>
<dbReference type="InterPro" id="IPR015424">
    <property type="entry name" value="PyrdxlP-dep_Trfase"/>
</dbReference>
<dbReference type="OrthoDB" id="2382073at2759"/>
<dbReference type="HOGENOM" id="CLU_015846_3_0_1"/>
<proteinExistence type="inferred from homology"/>
<dbReference type="Gene3D" id="3.90.1150.10">
    <property type="entry name" value="Aspartate Aminotransferase, domain 1"/>
    <property type="match status" value="1"/>
</dbReference>
<dbReference type="InterPro" id="IPR015421">
    <property type="entry name" value="PyrdxlP-dep_Trfase_major"/>
</dbReference>
<name>A0A067TK57_GALM3</name>
<dbReference type="GO" id="GO:0009102">
    <property type="term" value="P:biotin biosynthetic process"/>
    <property type="evidence" value="ECO:0007669"/>
    <property type="project" value="TreeGrafter"/>
</dbReference>
<dbReference type="PANTHER" id="PTHR13693:SF77">
    <property type="entry name" value="8-AMINO-7-OXONONANOATE SYNTHASE"/>
    <property type="match status" value="1"/>
</dbReference>
<feature type="domain" description="Aminotransferase class I/classII large" evidence="5">
    <location>
        <begin position="62"/>
        <end position="429"/>
    </location>
</feature>
<dbReference type="GO" id="GO:0016740">
    <property type="term" value="F:transferase activity"/>
    <property type="evidence" value="ECO:0007669"/>
    <property type="project" value="UniProtKB-KW"/>
</dbReference>
<keyword evidence="7" id="KW-1185">Reference proteome</keyword>
<dbReference type="InterPro" id="IPR050087">
    <property type="entry name" value="AON_synthase_class-II"/>
</dbReference>
<sequence length="455" mass="50446">MSFFREKHPPFIKVFPPQTAMVLENPSLFQSMENALIGRQRAGIPVRDISQPMPTSLPDFFSNDYLSLATDPRLRRAFLERLDKAEYIMGTTGTRALCGSPSQLIALEERLKLHWDAPAAVVCNSGYDANLAFFRSVPQSTDTVIYDELVHASVIDGLKVSRASHALVPFSHNSLTSLRERILRVLDSNAKILKGEGTLFLSLESAYSMDGDFAPLLDIVAMVEELVPAGSFHIVVDEAHTTGLYGLNGRGFVSMLGLDSRVHTVLHTFGKGCGFFGAVLLTHPLIKMYLANYARPLIYSNSLPHCNMEALHAILDYLSDPIGDQLRTQLQSNAAYFKSALIRALGNVANQTLLVYSQQTHLGIPKGITSPIFPLLTSEAIPLARYLQTLGYEAQPIPYPVVPKGQERIRIIVHAGNLEKDMDDIIEHIVKHQQVVVKRKSEHSFQHLFGSLFNA</sequence>
<evidence type="ECO:0000313" key="6">
    <source>
        <dbReference type="EMBL" id="KDR82722.1"/>
    </source>
</evidence>
<dbReference type="STRING" id="685588.A0A067TK57"/>
<evidence type="ECO:0000256" key="3">
    <source>
        <dbReference type="ARBA" id="ARBA00022679"/>
    </source>
</evidence>
<organism evidence="6 7">
    <name type="scientific">Galerina marginata (strain CBS 339.88)</name>
    <dbReference type="NCBI Taxonomy" id="685588"/>
    <lineage>
        <taxon>Eukaryota</taxon>
        <taxon>Fungi</taxon>
        <taxon>Dikarya</taxon>
        <taxon>Basidiomycota</taxon>
        <taxon>Agaricomycotina</taxon>
        <taxon>Agaricomycetes</taxon>
        <taxon>Agaricomycetidae</taxon>
        <taxon>Agaricales</taxon>
        <taxon>Agaricineae</taxon>
        <taxon>Strophariaceae</taxon>
        <taxon>Galerina</taxon>
    </lineage>
</organism>
<reference evidence="7" key="1">
    <citation type="journal article" date="2014" name="Proc. Natl. Acad. Sci. U.S.A.">
        <title>Extensive sampling of basidiomycete genomes demonstrates inadequacy of the white-rot/brown-rot paradigm for wood decay fungi.</title>
        <authorList>
            <person name="Riley R."/>
            <person name="Salamov A.A."/>
            <person name="Brown D.W."/>
            <person name="Nagy L.G."/>
            <person name="Floudas D."/>
            <person name="Held B.W."/>
            <person name="Levasseur A."/>
            <person name="Lombard V."/>
            <person name="Morin E."/>
            <person name="Otillar R."/>
            <person name="Lindquist E.A."/>
            <person name="Sun H."/>
            <person name="LaButti K.M."/>
            <person name="Schmutz J."/>
            <person name="Jabbour D."/>
            <person name="Luo H."/>
            <person name="Baker S.E."/>
            <person name="Pisabarro A.G."/>
            <person name="Walton J.D."/>
            <person name="Blanchette R.A."/>
            <person name="Henrissat B."/>
            <person name="Martin F."/>
            <person name="Cullen D."/>
            <person name="Hibbett D.S."/>
            <person name="Grigoriev I.V."/>
        </authorList>
    </citation>
    <scope>NUCLEOTIDE SEQUENCE [LARGE SCALE GENOMIC DNA]</scope>
    <source>
        <strain evidence="7">CBS 339.88</strain>
    </source>
</reference>
<protein>
    <recommendedName>
        <fullName evidence="5">Aminotransferase class I/classII large domain-containing protein</fullName>
    </recommendedName>
</protein>
<dbReference type="PANTHER" id="PTHR13693">
    <property type="entry name" value="CLASS II AMINOTRANSFERASE/8-AMINO-7-OXONONANOATE SYNTHASE"/>
    <property type="match status" value="1"/>
</dbReference>